<organism evidence="1 2">
    <name type="scientific">Paraconexibacter algicola</name>
    <dbReference type="NCBI Taxonomy" id="2133960"/>
    <lineage>
        <taxon>Bacteria</taxon>
        <taxon>Bacillati</taxon>
        <taxon>Actinomycetota</taxon>
        <taxon>Thermoleophilia</taxon>
        <taxon>Solirubrobacterales</taxon>
        <taxon>Paraconexibacteraceae</taxon>
        <taxon>Paraconexibacter</taxon>
    </lineage>
</organism>
<evidence type="ECO:0000313" key="2">
    <source>
        <dbReference type="Proteomes" id="UP000240739"/>
    </source>
</evidence>
<name>A0A2T4UD87_9ACTN</name>
<proteinExistence type="predicted"/>
<evidence type="ECO:0000313" key="1">
    <source>
        <dbReference type="EMBL" id="PTL55461.1"/>
    </source>
</evidence>
<dbReference type="Proteomes" id="UP000240739">
    <property type="component" value="Unassembled WGS sequence"/>
</dbReference>
<accession>A0A2T4UD87</accession>
<sequence length="263" mass="26675">MFSPTSGTSVTLKNVTDAPSTNDYFLVNQGTAGSIEFTGTNASITIDGVPQGASPIAVPTNGTGIGSVGSHTIILSYGTTIPQSTFVVNYDVRTSTTATTTVVGNVAPVLTLTPSAGSATTVLTNSGFGAFRPNTSSANELYSGGLSLNIVSTADQAFLTAEDAGSPAGNAFRGFLKNSAATGPYKLNTPLAISSTSVDSTITGTVTNASMQSDPPVQIASINDPVTNKSVGVTFTQTIVPNEPIRTGQYAMPVLFTLSTSTP</sequence>
<dbReference type="EMBL" id="PYYB01000003">
    <property type="protein sequence ID" value="PTL55461.1"/>
    <property type="molecule type" value="Genomic_DNA"/>
</dbReference>
<comment type="caution">
    <text evidence="1">The sequence shown here is derived from an EMBL/GenBank/DDBJ whole genome shotgun (WGS) entry which is preliminary data.</text>
</comment>
<reference evidence="1 2" key="1">
    <citation type="submission" date="2018-03" db="EMBL/GenBank/DDBJ databases">
        <title>Aquarubrobacter algicola gen. nov., sp. nov., a novel actinobacterium isolated from shallow eutrophic lake during the end of cyanobacterial harmful algal blooms.</title>
        <authorList>
            <person name="Chun S.J."/>
        </authorList>
    </citation>
    <scope>NUCLEOTIDE SEQUENCE [LARGE SCALE GENOMIC DNA]</scope>
    <source>
        <strain evidence="1 2">Seoho-28</strain>
    </source>
</reference>
<gene>
    <name evidence="1" type="ORF">C7Y72_17555</name>
</gene>
<protein>
    <submittedName>
        <fullName evidence="1">Uncharacterized protein</fullName>
    </submittedName>
</protein>
<keyword evidence="2" id="KW-1185">Reference proteome</keyword>
<dbReference type="RefSeq" id="WP_107570504.1">
    <property type="nucleotide sequence ID" value="NZ_PYYB01000003.1"/>
</dbReference>
<dbReference type="AlphaFoldDB" id="A0A2T4UD87"/>
<dbReference type="OrthoDB" id="9794455at2"/>